<dbReference type="EMBL" id="MN448292">
    <property type="protein sequence ID" value="QFG74792.1"/>
    <property type="molecule type" value="Genomic_DNA"/>
</dbReference>
<proteinExistence type="predicted"/>
<evidence type="ECO:0000313" key="1">
    <source>
        <dbReference type="EMBL" id="QFG74792.1"/>
    </source>
</evidence>
<name>A0A5J6VL02_9VIRU</name>
<accession>A0A5J6VL02</accession>
<protein>
    <submittedName>
        <fullName evidence="1">Uncharacterized protein</fullName>
    </submittedName>
</protein>
<reference evidence="1" key="1">
    <citation type="journal article" date="2019" name="Philos. Trans. R. Soc. Lond., B, Biol. Sci.">
        <title>Targeted metagenomic recovery of four divergent viruses reveals shared and distinctive characteristics of giant viruses of marine eukaryotes.</title>
        <authorList>
            <person name="Needham D.M."/>
            <person name="Poirier C."/>
            <person name="Hehenberger E."/>
            <person name="Jimenez V."/>
            <person name="Swalwell J.E."/>
            <person name="Santoro A.E."/>
            <person name="Worden A.Z."/>
        </authorList>
    </citation>
    <scope>NUCLEOTIDE SEQUENCE</scope>
    <source>
        <strain evidence="1">OPacV-421</strain>
    </source>
</reference>
<sequence>MGNKDNAADNNTNKSIIRTNGYRLSDKVDIEHTIFCNIREKVGNLIHTDLNVVHAKIKPAMTKHEPKLWEDRIKRADFDIKPPPPSSSFCGFYLFKCF</sequence>
<organism evidence="1">
    <name type="scientific">Megaviridae environmental sample</name>
    <dbReference type="NCBI Taxonomy" id="1737588"/>
    <lineage>
        <taxon>Viruses</taxon>
        <taxon>Varidnaviria</taxon>
        <taxon>Bamfordvirae</taxon>
        <taxon>Nucleocytoviricota</taxon>
        <taxon>Megaviricetes</taxon>
        <taxon>Imitervirales</taxon>
        <taxon>Mimiviridae</taxon>
        <taxon>environmental samples</taxon>
    </lineage>
</organism>